<protein>
    <submittedName>
        <fullName evidence="1 3">Uncharacterized protein</fullName>
    </submittedName>
</protein>
<dbReference type="EMBL" id="UZAK01033299">
    <property type="protein sequence ID" value="VDP36115.1"/>
    <property type="molecule type" value="Genomic_DNA"/>
</dbReference>
<name>A0A183K3J3_9TREM</name>
<dbReference type="STRING" id="6186.A0A183K3J3"/>
<reference evidence="3" key="1">
    <citation type="submission" date="2016-06" db="UniProtKB">
        <authorList>
            <consortium name="WormBaseParasite"/>
        </authorList>
    </citation>
    <scope>IDENTIFICATION</scope>
</reference>
<keyword evidence="2" id="KW-1185">Reference proteome</keyword>
<sequence>MDSTNLHSNNSETNLNSGTDLFEFSLPEILCASQQGWRYHLLRVIWKNDYSQDFCQMRIASAPKVIHIPDLSNVLRQKSVNIRLCLALLRSEWIK</sequence>
<dbReference type="Proteomes" id="UP000279833">
    <property type="component" value="Unassembled WGS sequence"/>
</dbReference>
<accession>A0A183K3J3</accession>
<evidence type="ECO:0000313" key="2">
    <source>
        <dbReference type="Proteomes" id="UP000279833"/>
    </source>
</evidence>
<dbReference type="AlphaFoldDB" id="A0A183K3J3"/>
<evidence type="ECO:0000313" key="1">
    <source>
        <dbReference type="EMBL" id="VDP36115.1"/>
    </source>
</evidence>
<organism evidence="3">
    <name type="scientific">Schistosoma curassoni</name>
    <dbReference type="NCBI Taxonomy" id="6186"/>
    <lineage>
        <taxon>Eukaryota</taxon>
        <taxon>Metazoa</taxon>
        <taxon>Spiralia</taxon>
        <taxon>Lophotrochozoa</taxon>
        <taxon>Platyhelminthes</taxon>
        <taxon>Trematoda</taxon>
        <taxon>Digenea</taxon>
        <taxon>Strigeidida</taxon>
        <taxon>Schistosomatoidea</taxon>
        <taxon>Schistosomatidae</taxon>
        <taxon>Schistosoma</taxon>
    </lineage>
</organism>
<dbReference type="WBParaSite" id="SCUD_0000956001-mRNA-1">
    <property type="protein sequence ID" value="SCUD_0000956001-mRNA-1"/>
    <property type="gene ID" value="SCUD_0000956001"/>
</dbReference>
<reference evidence="1 2" key="2">
    <citation type="submission" date="2018-11" db="EMBL/GenBank/DDBJ databases">
        <authorList>
            <consortium name="Pathogen Informatics"/>
        </authorList>
    </citation>
    <scope>NUCLEOTIDE SEQUENCE [LARGE SCALE GENOMIC DNA]</scope>
    <source>
        <strain evidence="1">Dakar</strain>
        <strain evidence="2">Dakar, Senegal</strain>
    </source>
</reference>
<gene>
    <name evidence="1" type="ORF">SCUD_LOCUS9560</name>
</gene>
<evidence type="ECO:0000313" key="3">
    <source>
        <dbReference type="WBParaSite" id="SCUD_0000956001-mRNA-1"/>
    </source>
</evidence>
<proteinExistence type="predicted"/>